<dbReference type="AlphaFoldDB" id="A0A443QI97"/>
<dbReference type="EMBL" id="NCKU01007310">
    <property type="protein sequence ID" value="RWS02731.1"/>
    <property type="molecule type" value="Genomic_DNA"/>
</dbReference>
<dbReference type="GO" id="GO:0020037">
    <property type="term" value="F:heme binding"/>
    <property type="evidence" value="ECO:0007669"/>
    <property type="project" value="InterPro"/>
</dbReference>
<evidence type="ECO:0000256" key="2">
    <source>
        <dbReference type="ARBA" id="ARBA00010617"/>
    </source>
</evidence>
<evidence type="ECO:0000256" key="7">
    <source>
        <dbReference type="PIRSR" id="PIRSR602401-1"/>
    </source>
</evidence>
<evidence type="ECO:0000313" key="11">
    <source>
        <dbReference type="Proteomes" id="UP000285301"/>
    </source>
</evidence>
<comment type="cofactor">
    <cofactor evidence="1 7">
        <name>heme</name>
        <dbReference type="ChEBI" id="CHEBI:30413"/>
    </cofactor>
</comment>
<sequence>MLNEFVEYLSHPIVIIFVILILSLIYVLKPIPDSQLRGPLGLPLIGYVPFITKKPHEKFVALSKKYGNVFSVKLGVNKSVVLADWASIKEALSKEECLGRPQQIFFNAFFPVKNFAMLEGSVWKEQRRFMLKTLRDLGFGKVAMEDHIRDEILDLCDKIEKQNGEPKELTKLLGGSIMNILLAFIAGKRLNRNDKEFKRLMETNFPERNMTIATIGATTLSTSITKFLANCHVLGFNELKQLLYTLKGFAEKQIAEHKENFDEANITDFIDAYILEMKARQKIGDVSIFKDECLFGITIGFFGAGITTTVDLLSWTLLLCCYFDDCQKRIQLEIDNVFGSERLPSYSDRTQLVFTQAFILEVQRWTSFVPINLPRSFSRTLKDTYIQGKFIPKDMQILAIFYAVNKDPTLWQNPDEFNPERFISEDGKRIVHHEALLTFSLGKRSCPGESMANAEVFLFTTYLLQRYNICSSDGSKPSLECNFGPSTQPKYLNLRFTARKDEKR</sequence>
<dbReference type="InterPro" id="IPR050182">
    <property type="entry name" value="Cytochrome_P450_fam2"/>
</dbReference>
<dbReference type="InterPro" id="IPR036396">
    <property type="entry name" value="Cyt_P450_sf"/>
</dbReference>
<dbReference type="InterPro" id="IPR002401">
    <property type="entry name" value="Cyt_P450_E_grp-I"/>
</dbReference>
<dbReference type="Pfam" id="PF00067">
    <property type="entry name" value="p450"/>
    <property type="match status" value="1"/>
</dbReference>
<dbReference type="GO" id="GO:0006805">
    <property type="term" value="P:xenobiotic metabolic process"/>
    <property type="evidence" value="ECO:0007669"/>
    <property type="project" value="TreeGrafter"/>
</dbReference>
<dbReference type="Gene3D" id="1.10.630.10">
    <property type="entry name" value="Cytochrome P450"/>
    <property type="match status" value="1"/>
</dbReference>
<evidence type="ECO:0000256" key="8">
    <source>
        <dbReference type="RuleBase" id="RU000461"/>
    </source>
</evidence>
<keyword evidence="9" id="KW-0472">Membrane</keyword>
<evidence type="ECO:0000256" key="3">
    <source>
        <dbReference type="ARBA" id="ARBA00022723"/>
    </source>
</evidence>
<dbReference type="GO" id="GO:0016712">
    <property type="term" value="F:oxidoreductase activity, acting on paired donors, with incorporation or reduction of molecular oxygen, reduced flavin or flavoprotein as one donor, and incorporation of one atom of oxygen"/>
    <property type="evidence" value="ECO:0007669"/>
    <property type="project" value="TreeGrafter"/>
</dbReference>
<dbReference type="GO" id="GO:0006082">
    <property type="term" value="P:organic acid metabolic process"/>
    <property type="evidence" value="ECO:0007669"/>
    <property type="project" value="TreeGrafter"/>
</dbReference>
<dbReference type="PRINTS" id="PR00385">
    <property type="entry name" value="P450"/>
</dbReference>
<dbReference type="GO" id="GO:0005737">
    <property type="term" value="C:cytoplasm"/>
    <property type="evidence" value="ECO:0007669"/>
    <property type="project" value="TreeGrafter"/>
</dbReference>
<dbReference type="SUPFAM" id="SSF48264">
    <property type="entry name" value="Cytochrome P450"/>
    <property type="match status" value="1"/>
</dbReference>
<dbReference type="PANTHER" id="PTHR24300:SF403">
    <property type="entry name" value="CYTOCHROME P450 306A1"/>
    <property type="match status" value="1"/>
</dbReference>
<protein>
    <submittedName>
        <fullName evidence="10">Cytochrome P450 18a1-like protein</fullName>
    </submittedName>
</protein>
<keyword evidence="3 7" id="KW-0479">Metal-binding</keyword>
<keyword evidence="7 8" id="KW-0349">Heme</keyword>
<accession>A0A443QI97</accession>
<keyword evidence="9" id="KW-1133">Transmembrane helix</keyword>
<keyword evidence="5 7" id="KW-0408">Iron</keyword>
<evidence type="ECO:0000256" key="4">
    <source>
        <dbReference type="ARBA" id="ARBA00023002"/>
    </source>
</evidence>
<proteinExistence type="inferred from homology"/>
<keyword evidence="4 8" id="KW-0560">Oxidoreductase</keyword>
<dbReference type="PRINTS" id="PR00463">
    <property type="entry name" value="EP450I"/>
</dbReference>
<evidence type="ECO:0000256" key="1">
    <source>
        <dbReference type="ARBA" id="ARBA00001971"/>
    </source>
</evidence>
<keyword evidence="6 8" id="KW-0503">Monooxygenase</keyword>
<comment type="caution">
    <text evidence="10">The sequence shown here is derived from an EMBL/GenBank/DDBJ whole genome shotgun (WGS) entry which is preliminary data.</text>
</comment>
<evidence type="ECO:0000256" key="6">
    <source>
        <dbReference type="ARBA" id="ARBA00023033"/>
    </source>
</evidence>
<feature type="transmembrane region" description="Helical" evidence="9">
    <location>
        <begin position="12"/>
        <end position="28"/>
    </location>
</feature>
<dbReference type="GO" id="GO:0005506">
    <property type="term" value="F:iron ion binding"/>
    <property type="evidence" value="ECO:0007669"/>
    <property type="project" value="InterPro"/>
</dbReference>
<reference evidence="10 11" key="1">
    <citation type="journal article" date="2018" name="Gigascience">
        <title>Genomes of trombidid mites reveal novel predicted allergens and laterally-transferred genes associated with secondary metabolism.</title>
        <authorList>
            <person name="Dong X."/>
            <person name="Chaisiri K."/>
            <person name="Xia D."/>
            <person name="Armstrong S.D."/>
            <person name="Fang Y."/>
            <person name="Donnelly M.J."/>
            <person name="Kadowaki T."/>
            <person name="McGarry J.W."/>
            <person name="Darby A.C."/>
            <person name="Makepeace B.L."/>
        </authorList>
    </citation>
    <scope>NUCLEOTIDE SEQUENCE [LARGE SCALE GENOMIC DNA]</scope>
    <source>
        <strain evidence="10">UoL-WK</strain>
    </source>
</reference>
<keyword evidence="11" id="KW-1185">Reference proteome</keyword>
<keyword evidence="9" id="KW-0812">Transmembrane</keyword>
<evidence type="ECO:0000313" key="10">
    <source>
        <dbReference type="EMBL" id="RWS02731.1"/>
    </source>
</evidence>
<dbReference type="PROSITE" id="PS00086">
    <property type="entry name" value="CYTOCHROME_P450"/>
    <property type="match status" value="1"/>
</dbReference>
<feature type="binding site" description="axial binding residue" evidence="7">
    <location>
        <position position="446"/>
    </location>
    <ligand>
        <name>heme</name>
        <dbReference type="ChEBI" id="CHEBI:30413"/>
    </ligand>
    <ligandPart>
        <name>Fe</name>
        <dbReference type="ChEBI" id="CHEBI:18248"/>
    </ligandPart>
</feature>
<dbReference type="STRING" id="1965070.A0A443QI97"/>
<dbReference type="FunFam" id="1.10.630.10:FF:000036">
    <property type="entry name" value="CYtochrome P450 family"/>
    <property type="match status" value="1"/>
</dbReference>
<dbReference type="InterPro" id="IPR017972">
    <property type="entry name" value="Cyt_P450_CS"/>
</dbReference>
<dbReference type="GO" id="GO:0008395">
    <property type="term" value="F:steroid hydroxylase activity"/>
    <property type="evidence" value="ECO:0007669"/>
    <property type="project" value="TreeGrafter"/>
</dbReference>
<organism evidence="10 11">
    <name type="scientific">Dinothrombium tinctorium</name>
    <dbReference type="NCBI Taxonomy" id="1965070"/>
    <lineage>
        <taxon>Eukaryota</taxon>
        <taxon>Metazoa</taxon>
        <taxon>Ecdysozoa</taxon>
        <taxon>Arthropoda</taxon>
        <taxon>Chelicerata</taxon>
        <taxon>Arachnida</taxon>
        <taxon>Acari</taxon>
        <taxon>Acariformes</taxon>
        <taxon>Trombidiformes</taxon>
        <taxon>Prostigmata</taxon>
        <taxon>Anystina</taxon>
        <taxon>Parasitengona</taxon>
        <taxon>Trombidioidea</taxon>
        <taxon>Trombidiidae</taxon>
        <taxon>Dinothrombium</taxon>
    </lineage>
</organism>
<comment type="similarity">
    <text evidence="2 8">Belongs to the cytochrome P450 family.</text>
</comment>
<dbReference type="OrthoDB" id="6419025at2759"/>
<evidence type="ECO:0000256" key="9">
    <source>
        <dbReference type="SAM" id="Phobius"/>
    </source>
</evidence>
<gene>
    <name evidence="10" type="ORF">B4U79_10821</name>
</gene>
<dbReference type="Proteomes" id="UP000285301">
    <property type="component" value="Unassembled WGS sequence"/>
</dbReference>
<evidence type="ECO:0000256" key="5">
    <source>
        <dbReference type="ARBA" id="ARBA00023004"/>
    </source>
</evidence>
<dbReference type="PANTHER" id="PTHR24300">
    <property type="entry name" value="CYTOCHROME P450 508A4-RELATED"/>
    <property type="match status" value="1"/>
</dbReference>
<dbReference type="InterPro" id="IPR001128">
    <property type="entry name" value="Cyt_P450"/>
</dbReference>
<name>A0A443QI97_9ACAR</name>